<keyword evidence="4" id="KW-1185">Reference proteome</keyword>
<feature type="region of interest" description="Disordered" evidence="2">
    <location>
        <begin position="389"/>
        <end position="425"/>
    </location>
</feature>
<dbReference type="Proteomes" id="UP000009168">
    <property type="component" value="Unassembled WGS sequence"/>
</dbReference>
<accession>I7MDM9</accession>
<evidence type="ECO:0000313" key="3">
    <source>
        <dbReference type="EMBL" id="EAR89913.2"/>
    </source>
</evidence>
<feature type="coiled-coil region" evidence="1">
    <location>
        <begin position="96"/>
        <end position="186"/>
    </location>
</feature>
<reference evidence="4" key="1">
    <citation type="journal article" date="2006" name="PLoS Biol.">
        <title>Macronuclear genome sequence of the ciliate Tetrahymena thermophila, a model eukaryote.</title>
        <authorList>
            <person name="Eisen J.A."/>
            <person name="Coyne R.S."/>
            <person name="Wu M."/>
            <person name="Wu D."/>
            <person name="Thiagarajan M."/>
            <person name="Wortman J.R."/>
            <person name="Badger J.H."/>
            <person name="Ren Q."/>
            <person name="Amedeo P."/>
            <person name="Jones K.M."/>
            <person name="Tallon L.J."/>
            <person name="Delcher A.L."/>
            <person name="Salzberg S.L."/>
            <person name="Silva J.C."/>
            <person name="Haas B.J."/>
            <person name="Majoros W.H."/>
            <person name="Farzad M."/>
            <person name="Carlton J.M."/>
            <person name="Smith R.K. Jr."/>
            <person name="Garg J."/>
            <person name="Pearlman R.E."/>
            <person name="Karrer K.M."/>
            <person name="Sun L."/>
            <person name="Manning G."/>
            <person name="Elde N.C."/>
            <person name="Turkewitz A.P."/>
            <person name="Asai D.J."/>
            <person name="Wilkes D.E."/>
            <person name="Wang Y."/>
            <person name="Cai H."/>
            <person name="Collins K."/>
            <person name="Stewart B.A."/>
            <person name="Lee S.R."/>
            <person name="Wilamowska K."/>
            <person name="Weinberg Z."/>
            <person name="Ruzzo W.L."/>
            <person name="Wloga D."/>
            <person name="Gaertig J."/>
            <person name="Frankel J."/>
            <person name="Tsao C.-C."/>
            <person name="Gorovsky M.A."/>
            <person name="Keeling P.J."/>
            <person name="Waller R.F."/>
            <person name="Patron N.J."/>
            <person name="Cherry J.M."/>
            <person name="Stover N.A."/>
            <person name="Krieger C.J."/>
            <person name="del Toro C."/>
            <person name="Ryder H.F."/>
            <person name="Williamson S.C."/>
            <person name="Barbeau R.A."/>
            <person name="Hamilton E.P."/>
            <person name="Orias E."/>
        </authorList>
    </citation>
    <scope>NUCLEOTIDE SEQUENCE [LARGE SCALE GENOMIC DNA]</scope>
    <source>
        <strain evidence="4">SB210</strain>
    </source>
</reference>
<keyword evidence="1" id="KW-0175">Coiled coil</keyword>
<feature type="compositionally biased region" description="Low complexity" evidence="2">
    <location>
        <begin position="415"/>
        <end position="425"/>
    </location>
</feature>
<dbReference type="KEGG" id="tet:TTHERM_00560040"/>
<dbReference type="GeneID" id="7834872"/>
<dbReference type="RefSeq" id="XP_001010158.2">
    <property type="nucleotide sequence ID" value="XM_001010158.2"/>
</dbReference>
<name>I7MDM9_TETTS</name>
<sequence length="447" mass="52981">MSESCQEQQINEKQQTDQDFQFFTEGPEIQLSDVKQKFLNLSSAKCTHIEEEDQSFKISPSNMNSQRENVFQFGQKNQNYIAAVQQQQYSYPNGKELQIEQQLQQANERLDNMLRLNDYLKKENAQIQIQKKRLEDNYNQQTLRYAAFQRKYSQIEKYNKDLQLKVNQLESEKKQLLQKWQKASNMLKDEQNLKGITKNIENLLISATNEFNQLNAYLSQYPKQLLNIKQNLTGIQEKLNVIVNFQDEYLNLQLKSTNLTIRTFAKEQTVNSQESQDQTQDLKLLVSLLTDELSELRYILYVNKKEIENKNSQIEQLQNRLNTTTTQFSQFYNTCNTIDRNQQSRRMPSYDQDRILREITYQPNITQDAYLSGTKQQRDSYINLLMNQKENKRRSSLQNSGREDFTPQKSHKKLLSSSQKKMQQTNQNQYNYQNKIQNSHSLSTSYI</sequence>
<dbReference type="AlphaFoldDB" id="I7MDM9"/>
<dbReference type="InParanoid" id="I7MDM9"/>
<evidence type="ECO:0000313" key="4">
    <source>
        <dbReference type="Proteomes" id="UP000009168"/>
    </source>
</evidence>
<protein>
    <submittedName>
        <fullName evidence="3">Uncharacterized protein</fullName>
    </submittedName>
</protein>
<dbReference type="EMBL" id="GG662808">
    <property type="protein sequence ID" value="EAR89913.2"/>
    <property type="molecule type" value="Genomic_DNA"/>
</dbReference>
<gene>
    <name evidence="3" type="ORF">TTHERM_00560040</name>
</gene>
<feature type="coiled-coil region" evidence="1">
    <location>
        <begin position="300"/>
        <end position="327"/>
    </location>
</feature>
<evidence type="ECO:0000256" key="1">
    <source>
        <dbReference type="SAM" id="Coils"/>
    </source>
</evidence>
<proteinExistence type="predicted"/>
<evidence type="ECO:0000256" key="2">
    <source>
        <dbReference type="SAM" id="MobiDB-lite"/>
    </source>
</evidence>
<organism evidence="3 4">
    <name type="scientific">Tetrahymena thermophila (strain SB210)</name>
    <dbReference type="NCBI Taxonomy" id="312017"/>
    <lineage>
        <taxon>Eukaryota</taxon>
        <taxon>Sar</taxon>
        <taxon>Alveolata</taxon>
        <taxon>Ciliophora</taxon>
        <taxon>Intramacronucleata</taxon>
        <taxon>Oligohymenophorea</taxon>
        <taxon>Hymenostomatida</taxon>
        <taxon>Tetrahymenina</taxon>
        <taxon>Tetrahymenidae</taxon>
        <taxon>Tetrahymena</taxon>
    </lineage>
</organism>